<proteinExistence type="predicted"/>
<dbReference type="InterPro" id="IPR050415">
    <property type="entry name" value="MRET"/>
</dbReference>
<reference evidence="10 11" key="1">
    <citation type="submission" date="2023-09" db="EMBL/GenBank/DDBJ databases">
        <authorList>
            <person name="Qi X."/>
        </authorList>
    </citation>
    <scope>NUCLEOTIDE SEQUENCE [LARGE SCALE GENOMIC DNA]</scope>
    <source>
        <strain evidence="10 11">S1-1</strain>
    </source>
</reference>
<keyword evidence="5" id="KW-0408">Iron</keyword>
<keyword evidence="6" id="KW-0411">Iron-sulfur</keyword>
<dbReference type="PRINTS" id="PR00409">
    <property type="entry name" value="PHDIOXRDTASE"/>
</dbReference>
<accession>A0ABZ0GTE4</accession>
<evidence type="ECO:0000259" key="9">
    <source>
        <dbReference type="PROSITE" id="PS51384"/>
    </source>
</evidence>
<dbReference type="SUPFAM" id="SSF63380">
    <property type="entry name" value="Riboflavin synthase domain-like"/>
    <property type="match status" value="1"/>
</dbReference>
<evidence type="ECO:0000256" key="6">
    <source>
        <dbReference type="ARBA" id="ARBA00023014"/>
    </source>
</evidence>
<dbReference type="SUPFAM" id="SSF54292">
    <property type="entry name" value="2Fe-2S ferredoxin-like"/>
    <property type="match status" value="1"/>
</dbReference>
<dbReference type="EMBL" id="CP136600">
    <property type="protein sequence ID" value="WOH38930.1"/>
    <property type="molecule type" value="Genomic_DNA"/>
</dbReference>
<dbReference type="InterPro" id="IPR001041">
    <property type="entry name" value="2Fe-2S_ferredoxin-type"/>
</dbReference>
<dbReference type="Pfam" id="PF01243">
    <property type="entry name" value="PNPOx_N"/>
    <property type="match status" value="1"/>
</dbReference>
<sequence length="542" mass="59787">MAHKYAEIAFTEQVKQVQTQQHSRTGYANMEQGEDVNYLLSDYEANFIAARDSFYMASVSETNWPYVQHRGGPAGFMRVLDAKTIGFADYTGNRQYISTGNFINNDRVSIIFMDYPNRTRMKLLGRVSIVTDDDPETLAKLEVAEFRAPVERGFLIHVEAFDWNCPKYITPRYNDDEIQTLLKPLEQENQTLKQQLVNLNTSSVEATNSYPTNSYPTRLGDGPLTLVISAIRQLTPSIRAYELRDVNGDKLPPVSAGSHLQIPVQLPNKEQVLRHYSICSNPERSDIYEIAVLHEPSGDGGSSTIHQHFQLGLELACQPPKNHFALQSSSHQQGAPAVLVAGGIGITPIKAMAQSLRSQNIEFALHYAGKNNLSMAFQDKLQSEFSDSFNSYSSAEGQRLNISNILSNAEPACIFYICGPSRLIDGFLAAAKAQNIALSRIRYERFTAAIDDTATPITVTLNKSAKTIEVAAEQSILDAMLDANVAAAYSCKTGECKSCAVKVLDGSPKHLDNALSVAEQEQQGLMCPCISRASSSHITLDI</sequence>
<dbReference type="Gene3D" id="2.40.30.10">
    <property type="entry name" value="Translation factors"/>
    <property type="match status" value="1"/>
</dbReference>
<dbReference type="InterPro" id="IPR017938">
    <property type="entry name" value="Riboflavin_synthase-like_b-brl"/>
</dbReference>
<dbReference type="PROSITE" id="PS51085">
    <property type="entry name" value="2FE2S_FER_2"/>
    <property type="match status" value="1"/>
</dbReference>
<keyword evidence="2" id="KW-0001">2Fe-2S</keyword>
<gene>
    <name evidence="10" type="ORF">RI844_06840</name>
</gene>
<evidence type="ECO:0000313" key="11">
    <source>
        <dbReference type="Proteomes" id="UP001301442"/>
    </source>
</evidence>
<dbReference type="RefSeq" id="WP_348397696.1">
    <property type="nucleotide sequence ID" value="NZ_CP136600.1"/>
</dbReference>
<dbReference type="SUPFAM" id="SSF52343">
    <property type="entry name" value="Ferredoxin reductase-like, C-terminal NADP-linked domain"/>
    <property type="match status" value="1"/>
</dbReference>
<keyword evidence="3" id="KW-0479">Metal-binding</keyword>
<evidence type="ECO:0000256" key="7">
    <source>
        <dbReference type="ARBA" id="ARBA00023075"/>
    </source>
</evidence>
<evidence type="ECO:0000256" key="3">
    <source>
        <dbReference type="ARBA" id="ARBA00022723"/>
    </source>
</evidence>
<dbReference type="PANTHER" id="PTHR47354:SF1">
    <property type="entry name" value="CARNITINE MONOOXYGENASE REDUCTASE SUBUNIT"/>
    <property type="match status" value="1"/>
</dbReference>
<evidence type="ECO:0000256" key="5">
    <source>
        <dbReference type="ARBA" id="ARBA00023004"/>
    </source>
</evidence>
<keyword evidence="4" id="KW-0560">Oxidoreductase</keyword>
<dbReference type="InterPro" id="IPR039261">
    <property type="entry name" value="FNR_nucleotide-bd"/>
</dbReference>
<evidence type="ECO:0000259" key="8">
    <source>
        <dbReference type="PROSITE" id="PS51085"/>
    </source>
</evidence>
<organism evidence="10 11">
    <name type="scientific">Thalassotalea fonticola</name>
    <dbReference type="NCBI Taxonomy" id="3065649"/>
    <lineage>
        <taxon>Bacteria</taxon>
        <taxon>Pseudomonadati</taxon>
        <taxon>Pseudomonadota</taxon>
        <taxon>Gammaproteobacteria</taxon>
        <taxon>Alteromonadales</taxon>
        <taxon>Colwelliaceae</taxon>
        <taxon>Thalassotalea</taxon>
    </lineage>
</organism>
<evidence type="ECO:0000256" key="2">
    <source>
        <dbReference type="ARBA" id="ARBA00022714"/>
    </source>
</evidence>
<protein>
    <submittedName>
        <fullName evidence="10">2Fe-2S iron-sulfur cluster-binding protein</fullName>
    </submittedName>
</protein>
<dbReference type="Pfam" id="PF00111">
    <property type="entry name" value="Fer2"/>
    <property type="match status" value="1"/>
</dbReference>
<evidence type="ECO:0000256" key="4">
    <source>
        <dbReference type="ARBA" id="ARBA00023002"/>
    </source>
</evidence>
<dbReference type="PROSITE" id="PS51384">
    <property type="entry name" value="FAD_FR"/>
    <property type="match status" value="1"/>
</dbReference>
<dbReference type="PANTHER" id="PTHR47354">
    <property type="entry name" value="NADH OXIDOREDUCTASE HCR"/>
    <property type="match status" value="1"/>
</dbReference>
<dbReference type="InterPro" id="IPR036010">
    <property type="entry name" value="2Fe-2S_ferredoxin-like_sf"/>
</dbReference>
<dbReference type="InterPro" id="IPR012675">
    <property type="entry name" value="Beta-grasp_dom_sf"/>
</dbReference>
<dbReference type="InterPro" id="IPR011576">
    <property type="entry name" value="Pyridox_Oxase_N"/>
</dbReference>
<dbReference type="Proteomes" id="UP001301442">
    <property type="component" value="Chromosome"/>
</dbReference>
<dbReference type="CDD" id="cd00207">
    <property type="entry name" value="fer2"/>
    <property type="match status" value="1"/>
</dbReference>
<feature type="domain" description="2Fe-2S ferredoxin-type" evidence="8">
    <location>
        <begin position="455"/>
        <end position="542"/>
    </location>
</feature>
<dbReference type="Gene3D" id="3.10.20.30">
    <property type="match status" value="1"/>
</dbReference>
<keyword evidence="1" id="KW-0285">Flavoprotein</keyword>
<dbReference type="Gene3D" id="3.40.50.80">
    <property type="entry name" value="Nucleotide-binding domain of ferredoxin-NADP reductase (FNR) module"/>
    <property type="match status" value="1"/>
</dbReference>
<name>A0ABZ0GTE4_9GAMM</name>
<feature type="domain" description="FAD-binding FR-type" evidence="9">
    <location>
        <begin position="221"/>
        <end position="327"/>
    </location>
</feature>
<keyword evidence="7" id="KW-0830">Ubiquinone</keyword>
<keyword evidence="11" id="KW-1185">Reference proteome</keyword>
<dbReference type="Gene3D" id="2.30.110.10">
    <property type="entry name" value="Electron Transport, Fmn-binding Protein, Chain A"/>
    <property type="match status" value="1"/>
</dbReference>
<dbReference type="CDD" id="cd06185">
    <property type="entry name" value="PDR_like"/>
    <property type="match status" value="1"/>
</dbReference>
<dbReference type="SUPFAM" id="SSF50475">
    <property type="entry name" value="FMN-binding split barrel"/>
    <property type="match status" value="1"/>
</dbReference>
<dbReference type="InterPro" id="IPR012349">
    <property type="entry name" value="Split_barrel_FMN-bd"/>
</dbReference>
<evidence type="ECO:0000256" key="1">
    <source>
        <dbReference type="ARBA" id="ARBA00022630"/>
    </source>
</evidence>
<dbReference type="InterPro" id="IPR017927">
    <property type="entry name" value="FAD-bd_FR_type"/>
</dbReference>
<evidence type="ECO:0000313" key="10">
    <source>
        <dbReference type="EMBL" id="WOH38930.1"/>
    </source>
</evidence>